<dbReference type="InterPro" id="IPR038503">
    <property type="entry name" value="SpoIIIAH_sf"/>
</dbReference>
<organism evidence="1 2">
    <name type="scientific">Proteiniborus ethanoligenes</name>
    <dbReference type="NCBI Taxonomy" id="415015"/>
    <lineage>
        <taxon>Bacteria</taxon>
        <taxon>Bacillati</taxon>
        <taxon>Bacillota</taxon>
        <taxon>Clostridia</taxon>
        <taxon>Eubacteriales</taxon>
        <taxon>Proteiniborus</taxon>
    </lineage>
</organism>
<dbReference type="STRING" id="415015.SAMN05660462_00172"/>
<dbReference type="RefSeq" id="WP_091725914.1">
    <property type="nucleotide sequence ID" value="NZ_FNQE01000001.1"/>
</dbReference>
<dbReference type="Pfam" id="PF12685">
    <property type="entry name" value="SpoIIIAH"/>
    <property type="match status" value="1"/>
</dbReference>
<dbReference type="OrthoDB" id="1707181at2"/>
<name>A0A1H3K8E7_9FIRM</name>
<dbReference type="EMBL" id="FNQE01000001">
    <property type="protein sequence ID" value="SDY48373.1"/>
    <property type="molecule type" value="Genomic_DNA"/>
</dbReference>
<dbReference type="AlphaFoldDB" id="A0A1H3K8E7"/>
<sequence length="220" mass="25360">MYIKKKTITIISLICLLLVVGYLNHELTKKSLLPSSNDYRQYEEEEIMELSKTVNEDLKETSNENTDNSDSIDIVDSRDNTIDNLKKQTDHDIEDVIAEEVSTKNRNYFTEYRLSRDKLRATLIDRLYEIINNENTNDEVRTKAQNEIISIGQVAELELSLEGLIKAKGYEDVLVFLSDDSVRVVVSINELTEQDVAKIFEIVRNETSIDASNIKIMKKF</sequence>
<keyword evidence="2" id="KW-1185">Reference proteome</keyword>
<dbReference type="Proteomes" id="UP000198625">
    <property type="component" value="Unassembled WGS sequence"/>
</dbReference>
<dbReference type="InterPro" id="IPR024232">
    <property type="entry name" value="SpoIIIAH"/>
</dbReference>
<evidence type="ECO:0000313" key="2">
    <source>
        <dbReference type="Proteomes" id="UP000198625"/>
    </source>
</evidence>
<dbReference type="Gene3D" id="1.10.287.4300">
    <property type="entry name" value="Stage III sporulation protein AH-like"/>
    <property type="match status" value="1"/>
</dbReference>
<evidence type="ECO:0000313" key="1">
    <source>
        <dbReference type="EMBL" id="SDY48373.1"/>
    </source>
</evidence>
<reference evidence="1 2" key="1">
    <citation type="submission" date="2016-10" db="EMBL/GenBank/DDBJ databases">
        <authorList>
            <person name="de Groot N.N."/>
        </authorList>
    </citation>
    <scope>NUCLEOTIDE SEQUENCE [LARGE SCALE GENOMIC DNA]</scope>
    <source>
        <strain evidence="1 2">DSM 21650</strain>
    </source>
</reference>
<accession>A0A1H3K8E7</accession>
<proteinExistence type="predicted"/>
<protein>
    <submittedName>
        <fullName evidence="1">Stage III sporulation protein AH</fullName>
    </submittedName>
</protein>
<gene>
    <name evidence="1" type="ORF">SAMN05660462_00172</name>
</gene>